<dbReference type="InterPro" id="IPR002933">
    <property type="entry name" value="Peptidase_M20"/>
</dbReference>
<comment type="cofactor">
    <cofactor evidence="2">
        <name>Zn(2+)</name>
        <dbReference type="ChEBI" id="CHEBI:29105"/>
    </cofactor>
</comment>
<evidence type="ECO:0000313" key="10">
    <source>
        <dbReference type="Proteomes" id="UP000230052"/>
    </source>
</evidence>
<evidence type="ECO:0000256" key="5">
    <source>
        <dbReference type="ARBA" id="ARBA00022801"/>
    </source>
</evidence>
<dbReference type="InterPro" id="IPR011650">
    <property type="entry name" value="Peptidase_M20_dimer"/>
</dbReference>
<dbReference type="Gene3D" id="3.40.630.10">
    <property type="entry name" value="Zn peptidases"/>
    <property type="match status" value="1"/>
</dbReference>
<dbReference type="NCBIfam" id="TIGR01910">
    <property type="entry name" value="DapE-ArgE"/>
    <property type="match status" value="1"/>
</dbReference>
<reference evidence="9 10" key="1">
    <citation type="submission" date="2017-09" db="EMBL/GenBank/DDBJ databases">
        <title>Depth-based differentiation of microbial function through sediment-hosted aquifers and enrichment of novel symbionts in the deep terrestrial subsurface.</title>
        <authorList>
            <person name="Probst A.J."/>
            <person name="Ladd B."/>
            <person name="Jarett J.K."/>
            <person name="Geller-Mcgrath D.E."/>
            <person name="Sieber C.M."/>
            <person name="Emerson J.B."/>
            <person name="Anantharaman K."/>
            <person name="Thomas B.C."/>
            <person name="Malmstrom R."/>
            <person name="Stieglmeier M."/>
            <person name="Klingl A."/>
            <person name="Woyke T."/>
            <person name="Ryan C.M."/>
            <person name="Banfield J.F."/>
        </authorList>
    </citation>
    <scope>NUCLEOTIDE SEQUENCE [LARGE SCALE GENOMIC DNA]</scope>
    <source>
        <strain evidence="9">CG07_land_8_20_14_0_80_42_15</strain>
    </source>
</reference>
<keyword evidence="6" id="KW-0862">Zinc</keyword>
<comment type="similarity">
    <text evidence="3">Belongs to the peptidase M20A family.</text>
</comment>
<keyword evidence="4" id="KW-0479">Metal-binding</keyword>
<dbReference type="Gene3D" id="1.10.150.900">
    <property type="match status" value="1"/>
</dbReference>
<evidence type="ECO:0000259" key="8">
    <source>
        <dbReference type="Pfam" id="PF07687"/>
    </source>
</evidence>
<dbReference type="SUPFAM" id="SSF55031">
    <property type="entry name" value="Bacterial exopeptidase dimerisation domain"/>
    <property type="match status" value="1"/>
</dbReference>
<keyword evidence="5" id="KW-0378">Hydrolase</keyword>
<dbReference type="InterPro" id="IPR036264">
    <property type="entry name" value="Bact_exopeptidase_dim_dom"/>
</dbReference>
<sequence length="408" mass="45214">MKKIIDYLNSNRNNIIEFTKDLIGISTVNPPGKNYDKLVRLVERECKAAGLRTKRYAVPTSYLREKGITEGAERINLIADWNTNSKKTLHITCHYDVVPATGNWKTPPFRPVVNKGRIYGRGAEDMKGNIASVIFAIKALKVNNLAPRVNVQLSFCPDEETGGATGFGWLVKKGLIKADYAISEGYSGEWVACGNKGVAWFDIEVFGKSAHASSPYRGINSFEKMVKVASALFDLKKRIEKKKTKFVTRNKLDKAATLVMGGELKGGLKVNTVPDLSVFSIDRRLLPEETMGEAIKEIKNVISDLKKKDKDLRVNVKLRSGNNAVTSGTDNALFQAFKRAAIKVKNKRVKEAILSGATDLRFLIVKGVPCLGYSAKGGEKWHSDNEYVIVKSLIETSQILSHTILYLS</sequence>
<dbReference type="Gene3D" id="3.30.70.360">
    <property type="match status" value="1"/>
</dbReference>
<dbReference type="Pfam" id="PF07687">
    <property type="entry name" value="M20_dimer"/>
    <property type="match status" value="1"/>
</dbReference>
<dbReference type="InterPro" id="IPR050072">
    <property type="entry name" value="Peptidase_M20A"/>
</dbReference>
<dbReference type="AlphaFoldDB" id="A0A2J0KTG4"/>
<evidence type="ECO:0000256" key="6">
    <source>
        <dbReference type="ARBA" id="ARBA00022833"/>
    </source>
</evidence>
<evidence type="ECO:0000313" key="9">
    <source>
        <dbReference type="EMBL" id="PIU41778.1"/>
    </source>
</evidence>
<dbReference type="Pfam" id="PF01546">
    <property type="entry name" value="Peptidase_M20"/>
    <property type="match status" value="1"/>
</dbReference>
<dbReference type="EMBL" id="PEWV01000033">
    <property type="protein sequence ID" value="PIU41778.1"/>
    <property type="molecule type" value="Genomic_DNA"/>
</dbReference>
<evidence type="ECO:0000256" key="3">
    <source>
        <dbReference type="ARBA" id="ARBA00006247"/>
    </source>
</evidence>
<protein>
    <recommendedName>
        <fullName evidence="8">Peptidase M20 dimerisation domain-containing protein</fullName>
    </recommendedName>
</protein>
<evidence type="ECO:0000256" key="7">
    <source>
        <dbReference type="ARBA" id="ARBA00023285"/>
    </source>
</evidence>
<comment type="cofactor">
    <cofactor evidence="1">
        <name>Co(2+)</name>
        <dbReference type="ChEBI" id="CHEBI:48828"/>
    </cofactor>
</comment>
<comment type="caution">
    <text evidence="9">The sequence shown here is derived from an EMBL/GenBank/DDBJ whole genome shotgun (WGS) entry which is preliminary data.</text>
</comment>
<name>A0A2J0KTG4_9BACT</name>
<gene>
    <name evidence="9" type="ORF">COS99_03555</name>
</gene>
<dbReference type="PANTHER" id="PTHR43808:SF32">
    <property type="entry name" value="ARGE_DAPE-RELATED DEACYLASE"/>
    <property type="match status" value="1"/>
</dbReference>
<dbReference type="GO" id="GO:0046872">
    <property type="term" value="F:metal ion binding"/>
    <property type="evidence" value="ECO:0007669"/>
    <property type="project" value="UniProtKB-KW"/>
</dbReference>
<dbReference type="Proteomes" id="UP000230052">
    <property type="component" value="Unassembled WGS sequence"/>
</dbReference>
<feature type="domain" description="Peptidase M20 dimerisation" evidence="8">
    <location>
        <begin position="194"/>
        <end position="309"/>
    </location>
</feature>
<dbReference type="SUPFAM" id="SSF53187">
    <property type="entry name" value="Zn-dependent exopeptidases"/>
    <property type="match status" value="1"/>
</dbReference>
<organism evidence="9 10">
    <name type="scientific">Candidatus Aquitaenariimonas noxiae</name>
    <dbReference type="NCBI Taxonomy" id="1974741"/>
    <lineage>
        <taxon>Bacteria</taxon>
        <taxon>Pseudomonadati</taxon>
        <taxon>Candidatus Omnitrophota</taxon>
        <taxon>Candidatus Aquitaenariimonas</taxon>
    </lineage>
</organism>
<evidence type="ECO:0000256" key="4">
    <source>
        <dbReference type="ARBA" id="ARBA00022723"/>
    </source>
</evidence>
<keyword evidence="7" id="KW-0170">Cobalt</keyword>
<dbReference type="InterPro" id="IPR010182">
    <property type="entry name" value="ArgE/DapE"/>
</dbReference>
<proteinExistence type="inferred from homology"/>
<evidence type="ECO:0000256" key="1">
    <source>
        <dbReference type="ARBA" id="ARBA00001941"/>
    </source>
</evidence>
<evidence type="ECO:0000256" key="2">
    <source>
        <dbReference type="ARBA" id="ARBA00001947"/>
    </source>
</evidence>
<dbReference type="GO" id="GO:0016787">
    <property type="term" value="F:hydrolase activity"/>
    <property type="evidence" value="ECO:0007669"/>
    <property type="project" value="UniProtKB-KW"/>
</dbReference>
<accession>A0A2J0KTG4</accession>
<dbReference type="PANTHER" id="PTHR43808">
    <property type="entry name" value="ACETYLORNITHINE DEACETYLASE"/>
    <property type="match status" value="1"/>
</dbReference>